<dbReference type="Gene3D" id="3.40.50.1700">
    <property type="entry name" value="Glycoside hydrolase family 3 C-terminal domain"/>
    <property type="match status" value="1"/>
</dbReference>
<dbReference type="InterPro" id="IPR013783">
    <property type="entry name" value="Ig-like_fold"/>
</dbReference>
<evidence type="ECO:0000256" key="13">
    <source>
        <dbReference type="ARBA" id="ARBA00041808"/>
    </source>
</evidence>
<evidence type="ECO:0000313" key="18">
    <source>
        <dbReference type="Proteomes" id="UP001515480"/>
    </source>
</evidence>
<keyword evidence="15" id="KW-0472">Membrane</keyword>
<sequence length="893" mass="94660">MAPDERCGLTRETRNSLDAAAASGKAMELDTAVADDEDDGDEDEVFAAVTRWRQVGALIFVLLALGAVGGLLASSQMPVKESFCTAGASFEGSAGATNGLDRRSLSSPSALTRPPPKGFCEEVYASALGHAVPDCSTGKATATNRPDKPEVWWKRWGESVEDAVDFLAHALNADEKEQLLRGFGWKTWTSLPGHYIGNTLAVPRLGVPSINMQDAGSGFRTVSPSIVETVTQWPSLLAVSASWDDDLTFQLAAAIGREFRRKGANVVLGPGVNVQRVARNGRNAEYISGEEPALGARLAAAYVRGVQSEKVAAVVKHFVLNNQESERTSSDSIIDDRTLWEIYYPPFEAAISAGAASVMCSYNRVNSVHACTNSRTLTKDLRENIGFSGWVMSDWWAAHDVADMAAGLDQIMPGNDDFLEQSTFKGLTSELSGTPLQNSNTSHMGPLAAKAKVDQMARRVLRGMIGSGAWDQPTCTVGCDCQPFIEQVNATSAQHRALARDIAAASAVLLKNEGGALPLSPSARIGLVGSACSSVGHIDAATADWRDGNYYGIGGSGRVIANHALSLRQALQLQGLRPIISASDAVEDALALARGERGLVDVVVACAGASTTESKDRDSLELDQHSFIHALAGQSVSTGTAPLIVLALAPGQFVADWAVNASAVVAMFLSGEETGTAAADVLLGRVNPSAKLPVTLPLREEDMVPPCLETSCQYTERLLVGWRALHNRDVAFPFGHGLSYTSFEYAWVSASEVTLTSADIVSVYSHQSGVTPASNTLAASVHGDHPSADFIVRVTNVGARAGSEVVQLYLEFPPDSGEPPLVLSTFSKTRLLEPGHFVDVELSVSLRDLSFWSSTAGMDGAGGWHGVVGRFGVVVGSSSRNPRLHGAIHTQFD</sequence>
<gene>
    <name evidence="17" type="ORF">AB1Y20_015483</name>
</gene>
<evidence type="ECO:0000256" key="11">
    <source>
        <dbReference type="ARBA" id="ARBA00041276"/>
    </source>
</evidence>
<dbReference type="Pfam" id="PF00933">
    <property type="entry name" value="Glyco_hydro_3"/>
    <property type="match status" value="1"/>
</dbReference>
<dbReference type="PRINTS" id="PR00133">
    <property type="entry name" value="GLHYDRLASE3"/>
</dbReference>
<keyword evidence="7" id="KW-0378">Hydrolase</keyword>
<proteinExistence type="inferred from homology"/>
<feature type="compositionally biased region" description="Basic and acidic residues" evidence="14">
    <location>
        <begin position="1"/>
        <end position="15"/>
    </location>
</feature>
<dbReference type="PANTHER" id="PTHR42715:SF12">
    <property type="entry name" value="BETA-GLUCOSIDASE G-RELATED"/>
    <property type="match status" value="1"/>
</dbReference>
<keyword evidence="8" id="KW-0326">Glycosidase</keyword>
<dbReference type="GO" id="GO:0009251">
    <property type="term" value="P:glucan catabolic process"/>
    <property type="evidence" value="ECO:0007669"/>
    <property type="project" value="TreeGrafter"/>
</dbReference>
<dbReference type="InterPro" id="IPR002772">
    <property type="entry name" value="Glyco_hydro_3_C"/>
</dbReference>
<evidence type="ECO:0000256" key="3">
    <source>
        <dbReference type="ARBA" id="ARBA00005336"/>
    </source>
</evidence>
<dbReference type="SUPFAM" id="SSF51445">
    <property type="entry name" value="(Trans)glycosidases"/>
    <property type="match status" value="1"/>
</dbReference>
<feature type="transmembrane region" description="Helical" evidence="15">
    <location>
        <begin position="55"/>
        <end position="74"/>
    </location>
</feature>
<dbReference type="GO" id="GO:0008422">
    <property type="term" value="F:beta-glucosidase activity"/>
    <property type="evidence" value="ECO:0007669"/>
    <property type="project" value="UniProtKB-EC"/>
</dbReference>
<evidence type="ECO:0000256" key="6">
    <source>
        <dbReference type="ARBA" id="ARBA00022729"/>
    </source>
</evidence>
<evidence type="ECO:0000256" key="5">
    <source>
        <dbReference type="ARBA" id="ARBA00022525"/>
    </source>
</evidence>
<dbReference type="InterPro" id="IPR036881">
    <property type="entry name" value="Glyco_hydro_3_C_sf"/>
</dbReference>
<dbReference type="Pfam" id="PF01915">
    <property type="entry name" value="Glyco_hydro_3_C"/>
    <property type="match status" value="1"/>
</dbReference>
<evidence type="ECO:0000256" key="7">
    <source>
        <dbReference type="ARBA" id="ARBA00022801"/>
    </source>
</evidence>
<evidence type="ECO:0000256" key="10">
    <source>
        <dbReference type="ARBA" id="ARBA00039579"/>
    </source>
</evidence>
<dbReference type="PANTHER" id="PTHR42715">
    <property type="entry name" value="BETA-GLUCOSIDASE"/>
    <property type="match status" value="1"/>
</dbReference>
<evidence type="ECO:0000256" key="9">
    <source>
        <dbReference type="ARBA" id="ARBA00024983"/>
    </source>
</evidence>
<dbReference type="AlphaFoldDB" id="A0AB34K116"/>
<dbReference type="InterPro" id="IPR017853">
    <property type="entry name" value="GH"/>
</dbReference>
<dbReference type="EMBL" id="JBGBPQ010000003">
    <property type="protein sequence ID" value="KAL1526787.1"/>
    <property type="molecule type" value="Genomic_DNA"/>
</dbReference>
<evidence type="ECO:0000256" key="12">
    <source>
        <dbReference type="ARBA" id="ARBA00041601"/>
    </source>
</evidence>
<comment type="similarity">
    <text evidence="3">Belongs to the glycosyl hydrolase 3 family.</text>
</comment>
<reference evidence="17 18" key="1">
    <citation type="journal article" date="2024" name="Science">
        <title>Giant polyketide synthase enzymes in the biosynthesis of giant marine polyether toxins.</title>
        <authorList>
            <person name="Fallon T.R."/>
            <person name="Shende V.V."/>
            <person name="Wierzbicki I.H."/>
            <person name="Pendleton A.L."/>
            <person name="Watervoot N.F."/>
            <person name="Auber R.P."/>
            <person name="Gonzalez D.J."/>
            <person name="Wisecaver J.H."/>
            <person name="Moore B.S."/>
        </authorList>
    </citation>
    <scope>NUCLEOTIDE SEQUENCE [LARGE SCALE GENOMIC DNA]</scope>
    <source>
        <strain evidence="17 18">12B1</strain>
    </source>
</reference>
<dbReference type="InterPro" id="IPR026891">
    <property type="entry name" value="Fn3-like"/>
</dbReference>
<evidence type="ECO:0000259" key="16">
    <source>
        <dbReference type="SMART" id="SM01217"/>
    </source>
</evidence>
<dbReference type="SMART" id="SM01217">
    <property type="entry name" value="Fn3_like"/>
    <property type="match status" value="1"/>
</dbReference>
<dbReference type="InterPro" id="IPR001764">
    <property type="entry name" value="Glyco_hydro_3_N"/>
</dbReference>
<comment type="function">
    <text evidence="9">Beta-glucosidases are one of a number of cellulolytic enzymes involved in the degradation of cellulosic biomass. Catalyzes the last step releasing glucose from the inhibitory cellobiose.</text>
</comment>
<evidence type="ECO:0000313" key="17">
    <source>
        <dbReference type="EMBL" id="KAL1526787.1"/>
    </source>
</evidence>
<dbReference type="Gene3D" id="3.20.20.300">
    <property type="entry name" value="Glycoside hydrolase, family 3, N-terminal domain"/>
    <property type="match status" value="1"/>
</dbReference>
<accession>A0AB34K116</accession>
<keyword evidence="18" id="KW-1185">Reference proteome</keyword>
<comment type="catalytic activity">
    <reaction evidence="1">
        <text>Hydrolysis of terminal, non-reducing beta-D-glucosyl residues with release of beta-D-glucose.</text>
        <dbReference type="EC" id="3.2.1.21"/>
    </reaction>
</comment>
<keyword evidence="15" id="KW-1133">Transmembrane helix</keyword>
<dbReference type="InterPro" id="IPR036962">
    <property type="entry name" value="Glyco_hydro_3_N_sf"/>
</dbReference>
<name>A0AB34K116_PRYPA</name>
<keyword evidence="5" id="KW-0964">Secreted</keyword>
<organism evidence="17 18">
    <name type="scientific">Prymnesium parvum</name>
    <name type="common">Toxic golden alga</name>
    <dbReference type="NCBI Taxonomy" id="97485"/>
    <lineage>
        <taxon>Eukaryota</taxon>
        <taxon>Haptista</taxon>
        <taxon>Haptophyta</taxon>
        <taxon>Prymnesiophyceae</taxon>
        <taxon>Prymnesiales</taxon>
        <taxon>Prymnesiaceae</taxon>
        <taxon>Prymnesium</taxon>
    </lineage>
</organism>
<dbReference type="SUPFAM" id="SSF52279">
    <property type="entry name" value="Beta-D-glucan exohydrolase, C-terminal domain"/>
    <property type="match status" value="1"/>
</dbReference>
<evidence type="ECO:0000256" key="15">
    <source>
        <dbReference type="SAM" id="Phobius"/>
    </source>
</evidence>
<dbReference type="Proteomes" id="UP001515480">
    <property type="component" value="Unassembled WGS sequence"/>
</dbReference>
<keyword evidence="6" id="KW-0732">Signal</keyword>
<evidence type="ECO:0000256" key="2">
    <source>
        <dbReference type="ARBA" id="ARBA00004613"/>
    </source>
</evidence>
<dbReference type="Pfam" id="PF14310">
    <property type="entry name" value="Fn3-like"/>
    <property type="match status" value="1"/>
</dbReference>
<feature type="region of interest" description="Disordered" evidence="14">
    <location>
        <begin position="1"/>
        <end position="22"/>
    </location>
</feature>
<feature type="domain" description="Fibronectin type III-like" evidence="16">
    <location>
        <begin position="804"/>
        <end position="879"/>
    </location>
</feature>
<dbReference type="GO" id="GO:0005576">
    <property type="term" value="C:extracellular region"/>
    <property type="evidence" value="ECO:0007669"/>
    <property type="project" value="UniProtKB-SubCell"/>
</dbReference>
<comment type="subcellular location">
    <subcellularLocation>
        <location evidence="2">Secreted</location>
    </subcellularLocation>
</comment>
<protein>
    <recommendedName>
        <fullName evidence="10">Probable beta-glucosidase G</fullName>
        <ecNumber evidence="4">3.2.1.21</ecNumber>
    </recommendedName>
    <alternativeName>
        <fullName evidence="11">Beta-D-glucoside glucohydrolase G</fullName>
    </alternativeName>
    <alternativeName>
        <fullName evidence="12">Cellobiase G</fullName>
    </alternativeName>
    <alternativeName>
        <fullName evidence="13">Gentiobiase G</fullName>
    </alternativeName>
</protein>
<evidence type="ECO:0000256" key="8">
    <source>
        <dbReference type="ARBA" id="ARBA00023295"/>
    </source>
</evidence>
<dbReference type="EC" id="3.2.1.21" evidence="4"/>
<evidence type="ECO:0000256" key="4">
    <source>
        <dbReference type="ARBA" id="ARBA00012744"/>
    </source>
</evidence>
<dbReference type="Gene3D" id="2.60.40.10">
    <property type="entry name" value="Immunoglobulins"/>
    <property type="match status" value="1"/>
</dbReference>
<evidence type="ECO:0000256" key="14">
    <source>
        <dbReference type="SAM" id="MobiDB-lite"/>
    </source>
</evidence>
<dbReference type="InterPro" id="IPR050288">
    <property type="entry name" value="Cellulose_deg_GH3"/>
</dbReference>
<evidence type="ECO:0000256" key="1">
    <source>
        <dbReference type="ARBA" id="ARBA00000448"/>
    </source>
</evidence>
<keyword evidence="15" id="KW-0812">Transmembrane</keyword>
<comment type="caution">
    <text evidence="17">The sequence shown here is derived from an EMBL/GenBank/DDBJ whole genome shotgun (WGS) entry which is preliminary data.</text>
</comment>